<comment type="caution">
    <text evidence="1">The sequence shown here is derived from an EMBL/GenBank/DDBJ whole genome shotgun (WGS) entry which is preliminary data.</text>
</comment>
<reference evidence="1 2" key="1">
    <citation type="submission" date="2016-01" db="EMBL/GenBank/DDBJ databases">
        <title>Genome sequencing of Roseivirga echinicomitans KMM 6058.</title>
        <authorList>
            <person name="Selvaratnam C."/>
            <person name="Thevarajoo S."/>
            <person name="Goh K.M."/>
            <person name="Ee R."/>
            <person name="Chan K.-G."/>
            <person name="Chong C.S."/>
        </authorList>
    </citation>
    <scope>NUCLEOTIDE SEQUENCE [LARGE SCALE GENOMIC DNA]</scope>
    <source>
        <strain evidence="1 2">KMM 6058</strain>
    </source>
</reference>
<dbReference type="Proteomes" id="UP000075615">
    <property type="component" value="Unassembled WGS sequence"/>
</dbReference>
<evidence type="ECO:0000313" key="1">
    <source>
        <dbReference type="EMBL" id="KYG81776.1"/>
    </source>
</evidence>
<protein>
    <submittedName>
        <fullName evidence="1">Uncharacterized protein</fullName>
    </submittedName>
</protein>
<dbReference type="OrthoDB" id="982083at2"/>
<dbReference type="EMBL" id="LRDB01000005">
    <property type="protein sequence ID" value="KYG81776.1"/>
    <property type="molecule type" value="Genomic_DNA"/>
</dbReference>
<keyword evidence="2" id="KW-1185">Reference proteome</keyword>
<sequence length="131" mass="14689">MRQELKKQKTLSALVAFGLAAVITLFAASNSFGVPSHEDISDIDARIDMELLAEAVAEIKKDMYTFDMDETFNLHIEDVKNIKVFNAENKLVGQVSLKGNQVIEDKDIQVLVNRSEFLSSYGNTSIYRISE</sequence>
<gene>
    <name evidence="1" type="ORF">AWN68_16225</name>
</gene>
<dbReference type="STRING" id="296218.AWN68_16225"/>
<dbReference type="RefSeq" id="WP_157716117.1">
    <property type="nucleotide sequence ID" value="NZ_LRDB01000005.1"/>
</dbReference>
<evidence type="ECO:0000313" key="2">
    <source>
        <dbReference type="Proteomes" id="UP000075615"/>
    </source>
</evidence>
<name>A0A150XSW2_9BACT</name>
<proteinExistence type="predicted"/>
<accession>A0A150XSW2</accession>
<dbReference type="AlphaFoldDB" id="A0A150XSW2"/>
<organism evidence="1 2">
    <name type="scientific">Roseivirga echinicomitans</name>
    <dbReference type="NCBI Taxonomy" id="296218"/>
    <lineage>
        <taxon>Bacteria</taxon>
        <taxon>Pseudomonadati</taxon>
        <taxon>Bacteroidota</taxon>
        <taxon>Cytophagia</taxon>
        <taxon>Cytophagales</taxon>
        <taxon>Roseivirgaceae</taxon>
        <taxon>Roseivirga</taxon>
    </lineage>
</organism>